<evidence type="ECO:0008006" key="4">
    <source>
        <dbReference type="Google" id="ProtNLM"/>
    </source>
</evidence>
<dbReference type="InterPro" id="IPR005624">
    <property type="entry name" value="PduO/GlcC-like"/>
</dbReference>
<protein>
    <recommendedName>
        <fullName evidence="4">Heme-binding protein</fullName>
    </recommendedName>
</protein>
<organism evidence="2 3">
    <name type="scientific">Magnetovibrio blakemorei</name>
    <dbReference type="NCBI Taxonomy" id="28181"/>
    <lineage>
        <taxon>Bacteria</taxon>
        <taxon>Pseudomonadati</taxon>
        <taxon>Pseudomonadota</taxon>
        <taxon>Alphaproteobacteria</taxon>
        <taxon>Rhodospirillales</taxon>
        <taxon>Magnetovibrionaceae</taxon>
        <taxon>Magnetovibrio</taxon>
    </lineage>
</organism>
<dbReference type="EMBL" id="MCGG01000031">
    <property type="protein sequence ID" value="OEJ66562.1"/>
    <property type="molecule type" value="Genomic_DNA"/>
</dbReference>
<reference evidence="3" key="1">
    <citation type="submission" date="2016-07" db="EMBL/GenBank/DDBJ databases">
        <authorList>
            <person name="Florea S."/>
            <person name="Webb J.S."/>
            <person name="Jaromczyk J."/>
            <person name="Schardl C.L."/>
        </authorList>
    </citation>
    <scope>NUCLEOTIDE SEQUENCE [LARGE SCALE GENOMIC DNA]</scope>
    <source>
        <strain evidence="3">MV-1</strain>
    </source>
</reference>
<comment type="caution">
    <text evidence="2">The sequence shown here is derived from an EMBL/GenBank/DDBJ whole genome shotgun (WGS) entry which is preliminary data.</text>
</comment>
<dbReference type="AlphaFoldDB" id="A0A1E5Q6I7"/>
<sequence length="166" mass="16684">MKFSNILTAMTLSAGLMVGGAHAEGTFTTKSLTPELAVKLAQATMAACRAEGFQVAVAVVDKGGNAQAMIRDRFAGPHTPRTATLKAYTAVSFRANTLGLSDNSMAGKEASGVRDIPGVLMLGGGVVIETGGELVGAVGVSGAPGGSLDEACALKGLEAINDELAF</sequence>
<dbReference type="Pfam" id="PF03928">
    <property type="entry name" value="HbpS-like"/>
    <property type="match status" value="1"/>
</dbReference>
<keyword evidence="3" id="KW-1185">Reference proteome</keyword>
<dbReference type="PANTHER" id="PTHR34309:SF10">
    <property type="entry name" value="SLR1406 PROTEIN"/>
    <property type="match status" value="1"/>
</dbReference>
<dbReference type="OrthoDB" id="5786851at2"/>
<evidence type="ECO:0000313" key="2">
    <source>
        <dbReference type="EMBL" id="OEJ66562.1"/>
    </source>
</evidence>
<dbReference type="PANTHER" id="PTHR34309">
    <property type="entry name" value="SLR1406 PROTEIN"/>
    <property type="match status" value="1"/>
</dbReference>
<gene>
    <name evidence="2" type="ORF">BEN30_11910</name>
</gene>
<dbReference type="SUPFAM" id="SSF143744">
    <property type="entry name" value="GlcG-like"/>
    <property type="match status" value="1"/>
</dbReference>
<dbReference type="Gene3D" id="3.30.450.150">
    <property type="entry name" value="Haem-degrading domain"/>
    <property type="match status" value="1"/>
</dbReference>
<name>A0A1E5Q6I7_9PROT</name>
<evidence type="ECO:0000313" key="3">
    <source>
        <dbReference type="Proteomes" id="UP000095347"/>
    </source>
</evidence>
<dbReference type="InterPro" id="IPR038084">
    <property type="entry name" value="PduO/GlcC-like_sf"/>
</dbReference>
<feature type="chain" id="PRO_5009184073" description="Heme-binding protein" evidence="1">
    <location>
        <begin position="24"/>
        <end position="166"/>
    </location>
</feature>
<accession>A0A1E5Q6I7</accession>
<dbReference type="STRING" id="28181.BEN30_11910"/>
<dbReference type="RefSeq" id="WP_069958303.1">
    <property type="nucleotide sequence ID" value="NZ_MCGG01000031.1"/>
</dbReference>
<feature type="signal peptide" evidence="1">
    <location>
        <begin position="1"/>
        <end position="23"/>
    </location>
</feature>
<proteinExistence type="predicted"/>
<dbReference type="Proteomes" id="UP000095347">
    <property type="component" value="Unassembled WGS sequence"/>
</dbReference>
<evidence type="ECO:0000256" key="1">
    <source>
        <dbReference type="SAM" id="SignalP"/>
    </source>
</evidence>
<dbReference type="InterPro" id="IPR052517">
    <property type="entry name" value="GlcG_carb_metab_protein"/>
</dbReference>
<keyword evidence="1" id="KW-0732">Signal</keyword>